<dbReference type="GO" id="GO:0046872">
    <property type="term" value="F:metal ion binding"/>
    <property type="evidence" value="ECO:0007669"/>
    <property type="project" value="UniProtKB-KW"/>
</dbReference>
<dbReference type="FunFam" id="3.40.50.20:FF:000002">
    <property type="entry name" value="Carbamoyl-phosphate synthase large chain"/>
    <property type="match status" value="1"/>
</dbReference>
<dbReference type="Pfam" id="PF02787">
    <property type="entry name" value="CPSase_L_D3"/>
    <property type="match status" value="1"/>
</dbReference>
<comment type="subunit">
    <text evidence="18">Composed of two chains; the small (or glutamine) chain promotes the hydrolysis of glutamine to ammonia, which is used by the large (or ammonia) chain to synthesize carbamoyl phosphate. Tetramer of heterodimers (alpha,beta)4.</text>
</comment>
<keyword evidence="5" id="KW-0055">Arginine biosynthesis</keyword>
<evidence type="ECO:0000256" key="4">
    <source>
        <dbReference type="ARBA" id="ARBA00009799"/>
    </source>
</evidence>
<evidence type="ECO:0000313" key="21">
    <source>
        <dbReference type="EMBL" id="TDE41848.1"/>
    </source>
</evidence>
<evidence type="ECO:0000256" key="12">
    <source>
        <dbReference type="ARBA" id="ARBA00022842"/>
    </source>
</evidence>
<dbReference type="PROSITE" id="PS00867">
    <property type="entry name" value="CPSASE_2"/>
    <property type="match status" value="1"/>
</dbReference>
<comment type="catalytic activity">
    <reaction evidence="16">
        <text>hydrogencarbonate + L-glutamine + 2 ATP + H2O = carbamoyl phosphate + L-glutamate + 2 ADP + phosphate + 2 H(+)</text>
        <dbReference type="Rhea" id="RHEA:18633"/>
        <dbReference type="ChEBI" id="CHEBI:15377"/>
        <dbReference type="ChEBI" id="CHEBI:15378"/>
        <dbReference type="ChEBI" id="CHEBI:17544"/>
        <dbReference type="ChEBI" id="CHEBI:29985"/>
        <dbReference type="ChEBI" id="CHEBI:30616"/>
        <dbReference type="ChEBI" id="CHEBI:43474"/>
        <dbReference type="ChEBI" id="CHEBI:58228"/>
        <dbReference type="ChEBI" id="CHEBI:58359"/>
        <dbReference type="ChEBI" id="CHEBI:456216"/>
        <dbReference type="EC" id="6.3.5.5"/>
    </reaction>
</comment>
<dbReference type="SUPFAM" id="SSF48108">
    <property type="entry name" value="Carbamoyl phosphate synthetase, large subunit connection domain"/>
    <property type="match status" value="1"/>
</dbReference>
<keyword evidence="6 21" id="KW-0436">Ligase</keyword>
<comment type="pathway">
    <text evidence="2">Pyrimidine metabolism; UMP biosynthesis via de novo pathway; (S)-dihydroorotate from bicarbonate: step 1/3.</text>
</comment>
<dbReference type="AlphaFoldDB" id="A0A4R5F2W0"/>
<dbReference type="FunFam" id="3.30.470.20:FF:000007">
    <property type="entry name" value="Carbamoyl-phosphate synthase large chain"/>
    <property type="match status" value="1"/>
</dbReference>
<dbReference type="Proteomes" id="UP000294814">
    <property type="component" value="Unassembled WGS sequence"/>
</dbReference>
<dbReference type="GO" id="GO:0006526">
    <property type="term" value="P:L-arginine biosynthetic process"/>
    <property type="evidence" value="ECO:0007669"/>
    <property type="project" value="UniProtKB-KW"/>
</dbReference>
<evidence type="ECO:0000256" key="9">
    <source>
        <dbReference type="ARBA" id="ARBA00022737"/>
    </source>
</evidence>
<evidence type="ECO:0000256" key="8">
    <source>
        <dbReference type="ARBA" id="ARBA00022723"/>
    </source>
</evidence>
<dbReference type="SMART" id="SM01096">
    <property type="entry name" value="CPSase_L_D3"/>
    <property type="match status" value="1"/>
</dbReference>
<evidence type="ECO:0000256" key="16">
    <source>
        <dbReference type="ARBA" id="ARBA00048816"/>
    </source>
</evidence>
<dbReference type="SUPFAM" id="SSF56059">
    <property type="entry name" value="Glutathione synthetase ATP-binding domain-like"/>
    <property type="match status" value="2"/>
</dbReference>
<keyword evidence="14" id="KW-0464">Manganese</keyword>
<dbReference type="Gene3D" id="3.40.50.20">
    <property type="match status" value="2"/>
</dbReference>
<dbReference type="InterPro" id="IPR005480">
    <property type="entry name" value="CPSase_lsu_oligo"/>
</dbReference>
<dbReference type="PRINTS" id="PR00098">
    <property type="entry name" value="CPSASE"/>
</dbReference>
<comment type="catalytic activity">
    <reaction evidence="15">
        <text>hydrogencarbonate + NH4(+) + 2 ATP = carbamoyl phosphate + 2 ADP + phosphate + 2 H(+)</text>
        <dbReference type="Rhea" id="RHEA:18029"/>
        <dbReference type="ChEBI" id="CHEBI:15378"/>
        <dbReference type="ChEBI" id="CHEBI:17544"/>
        <dbReference type="ChEBI" id="CHEBI:28938"/>
        <dbReference type="ChEBI" id="CHEBI:30616"/>
        <dbReference type="ChEBI" id="CHEBI:43474"/>
        <dbReference type="ChEBI" id="CHEBI:58228"/>
        <dbReference type="ChEBI" id="CHEBI:456216"/>
        <dbReference type="EC" id="6.3.4.16"/>
    </reaction>
</comment>
<evidence type="ECO:0000256" key="7">
    <source>
        <dbReference type="ARBA" id="ARBA00022605"/>
    </source>
</evidence>
<dbReference type="GO" id="GO:0005524">
    <property type="term" value="F:ATP binding"/>
    <property type="evidence" value="ECO:0007669"/>
    <property type="project" value="UniProtKB-UniRule"/>
</dbReference>
<evidence type="ECO:0000256" key="14">
    <source>
        <dbReference type="ARBA" id="ARBA00023211"/>
    </source>
</evidence>
<evidence type="ECO:0000256" key="17">
    <source>
        <dbReference type="ARBA" id="ARBA00057223"/>
    </source>
</evidence>
<evidence type="ECO:0000256" key="3">
    <source>
        <dbReference type="ARBA" id="ARBA00005077"/>
    </source>
</evidence>
<dbReference type="GO" id="GO:0004088">
    <property type="term" value="F:carbamoyl-phosphate synthase (glutamine-hydrolyzing) activity"/>
    <property type="evidence" value="ECO:0007669"/>
    <property type="project" value="UniProtKB-EC"/>
</dbReference>
<protein>
    <submittedName>
        <fullName evidence="21">Carbamoyl-phosphate synthase large subunit</fullName>
        <ecNumber evidence="21">6.3.5.5</ecNumber>
    </submittedName>
</protein>
<dbReference type="NCBIfam" id="NF009455">
    <property type="entry name" value="PRK12815.1"/>
    <property type="match status" value="1"/>
</dbReference>
<evidence type="ECO:0000256" key="1">
    <source>
        <dbReference type="ARBA" id="ARBA00001936"/>
    </source>
</evidence>
<dbReference type="GO" id="GO:0006541">
    <property type="term" value="P:glutamine metabolic process"/>
    <property type="evidence" value="ECO:0007669"/>
    <property type="project" value="TreeGrafter"/>
</dbReference>
<comment type="similarity">
    <text evidence="4">Belongs to the CarB family.</text>
</comment>
<dbReference type="InterPro" id="IPR016185">
    <property type="entry name" value="PreATP-grasp_dom_sf"/>
</dbReference>
<dbReference type="GO" id="GO:0004087">
    <property type="term" value="F:carbamoyl-phosphate synthase (ammonia) activity"/>
    <property type="evidence" value="ECO:0007669"/>
    <property type="project" value="UniProtKB-EC"/>
</dbReference>
<dbReference type="NCBIfam" id="NF003671">
    <property type="entry name" value="PRK05294.1"/>
    <property type="match status" value="1"/>
</dbReference>
<dbReference type="Pfam" id="PF02786">
    <property type="entry name" value="CPSase_L_D2"/>
    <property type="match status" value="2"/>
</dbReference>
<dbReference type="InterPro" id="IPR013815">
    <property type="entry name" value="ATP_grasp_subdomain_1"/>
</dbReference>
<proteinExistence type="inferred from homology"/>
<evidence type="ECO:0000256" key="5">
    <source>
        <dbReference type="ARBA" id="ARBA00022571"/>
    </source>
</evidence>
<evidence type="ECO:0000256" key="6">
    <source>
        <dbReference type="ARBA" id="ARBA00022598"/>
    </source>
</evidence>
<keyword evidence="10 19" id="KW-0547">Nucleotide-binding</keyword>
<dbReference type="SUPFAM" id="SSF52440">
    <property type="entry name" value="PreATP-grasp domain"/>
    <property type="match status" value="2"/>
</dbReference>
<name>A0A4R5F2W0_9FLAO</name>
<keyword evidence="11 19" id="KW-0067">ATP-binding</keyword>
<dbReference type="InterPro" id="IPR006275">
    <property type="entry name" value="CPSase_lsu"/>
</dbReference>
<dbReference type="GO" id="GO:0006221">
    <property type="term" value="P:pyrimidine nucleotide biosynthetic process"/>
    <property type="evidence" value="ECO:0007669"/>
    <property type="project" value="UniProtKB-KW"/>
</dbReference>
<dbReference type="PANTHER" id="PTHR11405:SF53">
    <property type="entry name" value="CARBAMOYL-PHOSPHATE SYNTHASE [AMMONIA], MITOCHONDRIAL"/>
    <property type="match status" value="1"/>
</dbReference>
<dbReference type="Pfam" id="PF25596">
    <property type="entry name" value="CPSase_L_D1"/>
    <property type="match status" value="2"/>
</dbReference>
<comment type="caution">
    <text evidence="21">The sequence shown here is derived from an EMBL/GenBank/DDBJ whole genome shotgun (WGS) entry which is preliminary data.</text>
</comment>
<organism evidence="21 22">
    <name type="scientific">Flavobacterium rhamnosiphilum</name>
    <dbReference type="NCBI Taxonomy" id="2541724"/>
    <lineage>
        <taxon>Bacteria</taxon>
        <taxon>Pseudomonadati</taxon>
        <taxon>Bacteroidota</taxon>
        <taxon>Flavobacteriia</taxon>
        <taxon>Flavobacteriales</taxon>
        <taxon>Flavobacteriaceae</taxon>
        <taxon>Flavobacterium</taxon>
    </lineage>
</organism>
<sequence length="951" mass="105871">MPKDTSIKSVLIIGSGPIVIGQACEFDYAGSQSARSIREEGIEVILINSNPATIMTDPTMADHVYLKPLTTKSIIEILKAHPQIDAVLPTMGGQTALNLCLEADEKGIWEDFGVRLIGVDVNAINITEDREQFKQLLQKINVPTAPAKTATSFLEGKEIAQEFGFPLVIRPSFTLGGTGAAFVHTKEEFDEKLSYGLEMSPIHEVLIDKALIGWKEYELELLRDKNDNVVIICSIENMDPMGIHTGDSITVAPAMTLSDTTFQKLRDMAILMMRSIGNFAGGCNVQFAVSPDEKEDIVAIEINPRVSRSSALASKATGYPIAKIASKLALGYNLDELENQITKSTSALFEPTLDYVIVKIPRWNFDKFEGADRTLGLQMKSVGEVMGIGRSFQEALHKATQSLEIKRNGLGADGKGYTNYEQIIEKLTFASWDRVFVIYDAIAMGIPLSRIHEITRIDMWFLKQYEELYVLEKEISNYTIETLPRELLLEAKQKGFADRQIAHMMSCKESQVHTLRTDMNINRVFKLVDTCAAEFKAKTPYYYSTFEAEIEKADGTRYVDNESVVTDKKKIIVLGSGPNRIGQGIEFDYSCVHGVLAAKECGYETIMINCNPETVSTDFDTADKLYFEPVFWEHIYDIIQHEKPEGVIVQLGGQTALKLAEKLSKYGVKIIGTSFDALDLAEDRGRFSDLLTELNIPFPQFGIAETADEASALADTLDFPLLIRPSYVLGGQGMKIVINKKELEEHVINLLKSIPGNKLLLDHYLAGAIEAEADAICDADGNVYIIGIMEHIEPCGVHSGDSNATLPPFNLGEFVMQQIKDHTVKIAKALKTVGLINIQFAIKDDTVYIIEANPRASRTVPFIAKAYGEPYVNYATKVMLGHNKVTDFTFNPQLKGYAIKQPVFSFSKFQNVNKALGPEMKSTGESILFIDDLKDDQFYELYSRRKMYLSK</sequence>
<dbReference type="GO" id="GO:0005737">
    <property type="term" value="C:cytoplasm"/>
    <property type="evidence" value="ECO:0007669"/>
    <property type="project" value="TreeGrafter"/>
</dbReference>
<dbReference type="Gene3D" id="3.30.1490.20">
    <property type="entry name" value="ATP-grasp fold, A domain"/>
    <property type="match status" value="2"/>
</dbReference>
<comment type="pathway">
    <text evidence="3">Amino-acid biosynthesis; L-arginine biosynthesis; carbamoyl phosphate from bicarbonate: step 1/1.</text>
</comment>
<dbReference type="RefSeq" id="WP_131917404.1">
    <property type="nucleotide sequence ID" value="NZ_SMLG01000016.1"/>
</dbReference>
<keyword evidence="12" id="KW-0460">Magnesium</keyword>
<dbReference type="InterPro" id="IPR058047">
    <property type="entry name" value="CPSase_preATP-grasp"/>
</dbReference>
<gene>
    <name evidence="21" type="primary">carB</name>
    <name evidence="21" type="ORF">E0I26_15780</name>
</gene>
<dbReference type="InterPro" id="IPR005479">
    <property type="entry name" value="CPAse_ATP-bd"/>
</dbReference>
<feature type="domain" description="ATP-grasp" evidence="20">
    <location>
        <begin position="134"/>
        <end position="330"/>
    </location>
</feature>
<feature type="domain" description="ATP-grasp" evidence="20">
    <location>
        <begin position="688"/>
        <end position="880"/>
    </location>
</feature>
<keyword evidence="22" id="KW-1185">Reference proteome</keyword>
<comment type="function">
    <text evidence="17">Large subunit of the glutamine-dependent carbamoyl phosphate synthetase (CPSase). CPSase catalyzes the formation of carbamoyl phosphate from the ammonia moiety of glutamine, carbonate, and phosphate donated by ATP, constituting the first step of 2 biosynthetic pathways, one leading to arginine and/or urea and the other to pyrimidine nucleotides. The large subunit (synthetase) binds the substrates ammonia (free or transferred from glutamine from the small subunit), hydrogencarbonate and ATP and carries out an ATP-coupled ligase reaction, activating hydrogencarbonate by forming carboxy phosphate which reacts with ammonia to form carbamoyl phosphate.</text>
</comment>
<dbReference type="FunFam" id="3.40.50.20:FF:000001">
    <property type="entry name" value="Carbamoyl-phosphate synthase large chain"/>
    <property type="match status" value="1"/>
</dbReference>
<dbReference type="Gene3D" id="1.10.1030.10">
    <property type="entry name" value="Carbamoyl-phosphate synthetase, large subunit oligomerisation domain"/>
    <property type="match status" value="1"/>
</dbReference>
<keyword evidence="13" id="KW-0665">Pyrimidine biosynthesis</keyword>
<evidence type="ECO:0000256" key="13">
    <source>
        <dbReference type="ARBA" id="ARBA00022975"/>
    </source>
</evidence>
<dbReference type="PROSITE" id="PS51257">
    <property type="entry name" value="PROKAR_LIPOPROTEIN"/>
    <property type="match status" value="1"/>
</dbReference>
<dbReference type="NCBIfam" id="TIGR01369">
    <property type="entry name" value="CPSaseII_lrg"/>
    <property type="match status" value="1"/>
</dbReference>
<keyword evidence="9" id="KW-0677">Repeat</keyword>
<dbReference type="InterPro" id="IPR005483">
    <property type="entry name" value="CPSase_dom"/>
</dbReference>
<evidence type="ECO:0000256" key="2">
    <source>
        <dbReference type="ARBA" id="ARBA00004812"/>
    </source>
</evidence>
<evidence type="ECO:0000256" key="15">
    <source>
        <dbReference type="ARBA" id="ARBA00047359"/>
    </source>
</evidence>
<evidence type="ECO:0000256" key="18">
    <source>
        <dbReference type="ARBA" id="ARBA00062056"/>
    </source>
</evidence>
<evidence type="ECO:0000256" key="10">
    <source>
        <dbReference type="ARBA" id="ARBA00022741"/>
    </source>
</evidence>
<comment type="cofactor">
    <cofactor evidence="1">
        <name>Mn(2+)</name>
        <dbReference type="ChEBI" id="CHEBI:29035"/>
    </cofactor>
</comment>
<dbReference type="FunFam" id="1.10.1030.10:FF:000002">
    <property type="entry name" value="Carbamoyl-phosphate synthase large chain"/>
    <property type="match status" value="1"/>
</dbReference>
<dbReference type="InterPro" id="IPR011761">
    <property type="entry name" value="ATP-grasp"/>
</dbReference>
<dbReference type="OrthoDB" id="9804197at2"/>
<dbReference type="PANTHER" id="PTHR11405">
    <property type="entry name" value="CARBAMOYLTRANSFERASE FAMILY MEMBER"/>
    <property type="match status" value="1"/>
</dbReference>
<dbReference type="Gene3D" id="3.30.470.20">
    <property type="entry name" value="ATP-grasp fold, B domain"/>
    <property type="match status" value="2"/>
</dbReference>
<dbReference type="PROSITE" id="PS50975">
    <property type="entry name" value="ATP_GRASP"/>
    <property type="match status" value="2"/>
</dbReference>
<keyword evidence="7" id="KW-0028">Amino-acid biosynthesis</keyword>
<dbReference type="InterPro" id="IPR036897">
    <property type="entry name" value="CarbamoylP_synth_lsu_oligo_sf"/>
</dbReference>
<reference evidence="21 22" key="1">
    <citation type="submission" date="2019-03" db="EMBL/GenBank/DDBJ databases">
        <title>Novel species of Flavobacterium.</title>
        <authorList>
            <person name="Liu Q."/>
            <person name="Xin Y.-H."/>
        </authorList>
    </citation>
    <scope>NUCLEOTIDE SEQUENCE [LARGE SCALE GENOMIC DNA]</scope>
    <source>
        <strain evidence="21 22">LB3P52</strain>
    </source>
</reference>
<dbReference type="EMBL" id="SMLG01000016">
    <property type="protein sequence ID" value="TDE41848.1"/>
    <property type="molecule type" value="Genomic_DNA"/>
</dbReference>
<evidence type="ECO:0000256" key="19">
    <source>
        <dbReference type="PROSITE-ProRule" id="PRU00409"/>
    </source>
</evidence>
<evidence type="ECO:0000256" key="11">
    <source>
        <dbReference type="ARBA" id="ARBA00022840"/>
    </source>
</evidence>
<evidence type="ECO:0000313" key="22">
    <source>
        <dbReference type="Proteomes" id="UP000294814"/>
    </source>
</evidence>
<accession>A0A4R5F2W0</accession>
<evidence type="ECO:0000259" key="20">
    <source>
        <dbReference type="PROSITE" id="PS50975"/>
    </source>
</evidence>
<keyword evidence="8" id="KW-0479">Metal-binding</keyword>
<dbReference type="EC" id="6.3.5.5" evidence="21"/>
<dbReference type="FunFam" id="3.30.470.20:FF:000026">
    <property type="entry name" value="Carbamoyl-phosphate synthase large chain"/>
    <property type="match status" value="1"/>
</dbReference>
<dbReference type="PROSITE" id="PS00866">
    <property type="entry name" value="CPSASE_1"/>
    <property type="match status" value="2"/>
</dbReference>